<dbReference type="GO" id="GO:0008270">
    <property type="term" value="F:zinc ion binding"/>
    <property type="evidence" value="ECO:0007669"/>
    <property type="project" value="UniProtKB-KW"/>
</dbReference>
<dbReference type="AlphaFoldDB" id="E2BZD5"/>
<dbReference type="GO" id="GO:0005634">
    <property type="term" value="C:nucleus"/>
    <property type="evidence" value="ECO:0007669"/>
    <property type="project" value="UniProtKB-SubCell"/>
</dbReference>
<dbReference type="InParanoid" id="E2BZD5"/>
<comment type="subcellular location">
    <subcellularLocation>
        <location evidence="2">Nucleus</location>
    </subcellularLocation>
</comment>
<dbReference type="SMART" id="SM00355">
    <property type="entry name" value="ZnF_C2H2"/>
    <property type="match status" value="6"/>
</dbReference>
<feature type="compositionally biased region" description="Low complexity" evidence="14">
    <location>
        <begin position="418"/>
        <end position="450"/>
    </location>
</feature>
<dbReference type="PANTHER" id="PTHR24404:SF114">
    <property type="entry name" value="KLUMPFUSS, ISOFORM B-RELATED"/>
    <property type="match status" value="1"/>
</dbReference>
<dbReference type="Proteomes" id="UP000008237">
    <property type="component" value="Unassembled WGS sequence"/>
</dbReference>
<keyword evidence="12" id="KW-0539">Nucleus</keyword>
<dbReference type="OMA" id="EESLMYV"/>
<dbReference type="OrthoDB" id="10015593at2759"/>
<dbReference type="GO" id="GO:0000978">
    <property type="term" value="F:RNA polymerase II cis-regulatory region sequence-specific DNA binding"/>
    <property type="evidence" value="ECO:0007669"/>
    <property type="project" value="TreeGrafter"/>
</dbReference>
<comment type="function">
    <text evidence="1">Gap class segmentation protein that controls development of head structures.</text>
</comment>
<feature type="region of interest" description="Disordered" evidence="14">
    <location>
        <begin position="1"/>
        <end position="24"/>
    </location>
</feature>
<dbReference type="GO" id="GO:0035282">
    <property type="term" value="P:segmentation"/>
    <property type="evidence" value="ECO:0007669"/>
    <property type="project" value="UniProtKB-KW"/>
</dbReference>
<evidence type="ECO:0000256" key="12">
    <source>
        <dbReference type="ARBA" id="ARBA00023242"/>
    </source>
</evidence>
<organism evidence="17">
    <name type="scientific">Harpegnathos saltator</name>
    <name type="common">Jerdon's jumping ant</name>
    <dbReference type="NCBI Taxonomy" id="610380"/>
    <lineage>
        <taxon>Eukaryota</taxon>
        <taxon>Metazoa</taxon>
        <taxon>Ecdysozoa</taxon>
        <taxon>Arthropoda</taxon>
        <taxon>Hexapoda</taxon>
        <taxon>Insecta</taxon>
        <taxon>Pterygota</taxon>
        <taxon>Neoptera</taxon>
        <taxon>Endopterygota</taxon>
        <taxon>Hymenoptera</taxon>
        <taxon>Apocrita</taxon>
        <taxon>Aculeata</taxon>
        <taxon>Formicoidea</taxon>
        <taxon>Formicidae</taxon>
        <taxon>Ponerinae</taxon>
        <taxon>Ponerini</taxon>
        <taxon>Harpegnathos</taxon>
    </lineage>
</organism>
<dbReference type="FunFam" id="3.30.160.60:FF:001301">
    <property type="entry name" value="Blast:Protein hunchback"/>
    <property type="match status" value="1"/>
</dbReference>
<keyword evidence="9 13" id="KW-0863">Zinc-finger</keyword>
<feature type="compositionally biased region" description="Basic and acidic residues" evidence="14">
    <location>
        <begin position="67"/>
        <end position="81"/>
    </location>
</feature>
<gene>
    <name evidence="16" type="ORF">EAI_12217</name>
</gene>
<dbReference type="GO" id="GO:0040034">
    <property type="term" value="P:regulation of development, heterochronic"/>
    <property type="evidence" value="ECO:0007669"/>
    <property type="project" value="UniProtKB-ARBA"/>
</dbReference>
<keyword evidence="5" id="KW-0217">Developmental protein</keyword>
<dbReference type="SUPFAM" id="SSF57667">
    <property type="entry name" value="beta-beta-alpha zinc fingers"/>
    <property type="match status" value="2"/>
</dbReference>
<dbReference type="PROSITE" id="PS50157">
    <property type="entry name" value="ZINC_FINGER_C2H2_2"/>
    <property type="match status" value="3"/>
</dbReference>
<sequence length="561" mass="62972">MRALKQQQQRQKQQDEPPLHLQPRPFGVIGSWDEIVQHLTEHVVSRNNTSSDIINMALAQLKHLHDSENRDLSSRDNDSHETNSCIDEPGVRVPRVNSQGKMKTFPCKNCDFKAVTKLEYWGHIRIHIKPGKLMSCYKCPFVTEYKHHLEYHLLNHTGAKPYKCPTCSYTCVNKSMLNSHMKSHSSIYQYRCKDCEYATKYCHTLKQHLRKYRHQPAAVLNADGTLSPVVIDVYDMFNSRRKDSNLTAQKDHQAEQETVIYPYQYHHHFFNTLNIATQQLLPNGFVLGDTTQTTSTAAPNDEVEQQDTGDTAEQTVARTPATSVAAAEFFEASTAEQLNKSGNVPLDLTSSSLRNEATGSNNQQLQCQQAPLNLASSPRVAGTRRRKGVAVKLEYRVVEKEEDTDEEQIQNEKKLCQSTSPTAASAPSTSFPAASAPSTSPMAASTPSTSFMAASGPSTTLTIASTQQISSVPECDASGAAEPSQRCEDALTHSEPSAEHDRYVCLYCDIPYPDRKIYIAHMRYHDDTEPFTCVMCGKSYGNRAKFNLHIYEKKCVNHRQC</sequence>
<accession>E2BZD5</accession>
<name>E2BZD5_HARSA</name>
<evidence type="ECO:0000256" key="11">
    <source>
        <dbReference type="ARBA" id="ARBA00023125"/>
    </source>
</evidence>
<evidence type="ECO:0000256" key="3">
    <source>
        <dbReference type="ARBA" id="ARBA00007746"/>
    </source>
</evidence>
<evidence type="ECO:0000256" key="7">
    <source>
        <dbReference type="ARBA" id="ARBA00022723"/>
    </source>
</evidence>
<keyword evidence="8" id="KW-0677">Repeat</keyword>
<evidence type="ECO:0000313" key="16">
    <source>
        <dbReference type="EMBL" id="EFN78945.1"/>
    </source>
</evidence>
<protein>
    <recommendedName>
        <fullName evidence="4">Protein hunchback</fullName>
    </recommendedName>
</protein>
<feature type="region of interest" description="Disordered" evidence="14">
    <location>
        <begin position="67"/>
        <end position="90"/>
    </location>
</feature>
<dbReference type="Gene3D" id="3.30.160.60">
    <property type="entry name" value="Classic Zinc Finger"/>
    <property type="match status" value="3"/>
</dbReference>
<evidence type="ECO:0000256" key="2">
    <source>
        <dbReference type="ARBA" id="ARBA00004123"/>
    </source>
</evidence>
<feature type="domain" description="C2H2-type" evidence="15">
    <location>
        <begin position="134"/>
        <end position="161"/>
    </location>
</feature>
<dbReference type="GO" id="GO:0000122">
    <property type="term" value="P:negative regulation of transcription by RNA polymerase II"/>
    <property type="evidence" value="ECO:0007669"/>
    <property type="project" value="UniProtKB-ARBA"/>
</dbReference>
<evidence type="ECO:0000256" key="5">
    <source>
        <dbReference type="ARBA" id="ARBA00022473"/>
    </source>
</evidence>
<evidence type="ECO:0000313" key="17">
    <source>
        <dbReference type="Proteomes" id="UP000008237"/>
    </source>
</evidence>
<dbReference type="PANTHER" id="PTHR24404">
    <property type="entry name" value="ZINC FINGER PROTEIN"/>
    <property type="match status" value="1"/>
</dbReference>
<evidence type="ECO:0000256" key="13">
    <source>
        <dbReference type="PROSITE-ProRule" id="PRU00042"/>
    </source>
</evidence>
<keyword evidence="7" id="KW-0479">Metal-binding</keyword>
<keyword evidence="11" id="KW-0238">DNA-binding</keyword>
<evidence type="ECO:0000256" key="1">
    <source>
        <dbReference type="ARBA" id="ARBA00003983"/>
    </source>
</evidence>
<feature type="compositionally biased region" description="Polar residues" evidence="14">
    <location>
        <begin position="341"/>
        <end position="376"/>
    </location>
</feature>
<feature type="region of interest" description="Disordered" evidence="14">
    <location>
        <begin position="291"/>
        <end position="313"/>
    </location>
</feature>
<feature type="domain" description="C2H2-type" evidence="15">
    <location>
        <begin position="162"/>
        <end position="189"/>
    </location>
</feature>
<feature type="domain" description="C2H2-type" evidence="15">
    <location>
        <begin position="503"/>
        <end position="530"/>
    </location>
</feature>
<reference evidence="16 17" key="1">
    <citation type="journal article" date="2010" name="Science">
        <title>Genomic comparison of the ants Camponotus floridanus and Harpegnathos saltator.</title>
        <authorList>
            <person name="Bonasio R."/>
            <person name="Zhang G."/>
            <person name="Ye C."/>
            <person name="Mutti N.S."/>
            <person name="Fang X."/>
            <person name="Qin N."/>
            <person name="Donahue G."/>
            <person name="Yang P."/>
            <person name="Li Q."/>
            <person name="Li C."/>
            <person name="Zhang P."/>
            <person name="Huang Z."/>
            <person name="Berger S.L."/>
            <person name="Reinberg D."/>
            <person name="Wang J."/>
            <person name="Liebig J."/>
        </authorList>
    </citation>
    <scope>NUCLEOTIDE SEQUENCE [LARGE SCALE GENOMIC DNA]</scope>
    <source>
        <strain evidence="16 17">R22 G/1</strain>
    </source>
</reference>
<dbReference type="EMBL" id="GL451589">
    <property type="protein sequence ID" value="EFN78945.1"/>
    <property type="molecule type" value="Genomic_DNA"/>
</dbReference>
<evidence type="ECO:0000259" key="15">
    <source>
        <dbReference type="PROSITE" id="PS50157"/>
    </source>
</evidence>
<evidence type="ECO:0000256" key="8">
    <source>
        <dbReference type="ARBA" id="ARBA00022737"/>
    </source>
</evidence>
<feature type="compositionally biased region" description="Acidic residues" evidence="14">
    <location>
        <begin position="400"/>
        <end position="409"/>
    </location>
</feature>
<dbReference type="PROSITE" id="PS00028">
    <property type="entry name" value="ZINC_FINGER_C2H2_1"/>
    <property type="match status" value="2"/>
</dbReference>
<dbReference type="InterPro" id="IPR013087">
    <property type="entry name" value="Znf_C2H2_type"/>
</dbReference>
<evidence type="ECO:0000256" key="9">
    <source>
        <dbReference type="ARBA" id="ARBA00022771"/>
    </source>
</evidence>
<feature type="region of interest" description="Disordered" evidence="14">
    <location>
        <begin position="341"/>
        <end position="387"/>
    </location>
</feature>
<proteinExistence type="inferred from homology"/>
<evidence type="ECO:0000256" key="10">
    <source>
        <dbReference type="ARBA" id="ARBA00022833"/>
    </source>
</evidence>
<keyword evidence="6" id="KW-0302">Gap protein</keyword>
<evidence type="ECO:0000256" key="4">
    <source>
        <dbReference type="ARBA" id="ARBA00013638"/>
    </source>
</evidence>
<evidence type="ECO:0000256" key="14">
    <source>
        <dbReference type="SAM" id="MobiDB-lite"/>
    </source>
</evidence>
<feature type="compositionally biased region" description="Low complexity" evidence="14">
    <location>
        <begin position="1"/>
        <end position="11"/>
    </location>
</feature>
<evidence type="ECO:0000256" key="6">
    <source>
        <dbReference type="ARBA" id="ARBA00022492"/>
    </source>
</evidence>
<feature type="region of interest" description="Disordered" evidence="14">
    <location>
        <begin position="400"/>
        <end position="456"/>
    </location>
</feature>
<keyword evidence="17" id="KW-1185">Reference proteome</keyword>
<dbReference type="Pfam" id="PF00096">
    <property type="entry name" value="zf-C2H2"/>
    <property type="match status" value="1"/>
</dbReference>
<dbReference type="InterPro" id="IPR036236">
    <property type="entry name" value="Znf_C2H2_sf"/>
</dbReference>
<comment type="similarity">
    <text evidence="3">Belongs to the hunchback C2H2-type zinc-finger protein family.</text>
</comment>
<dbReference type="GO" id="GO:0003700">
    <property type="term" value="F:DNA-binding transcription factor activity"/>
    <property type="evidence" value="ECO:0007669"/>
    <property type="project" value="TreeGrafter"/>
</dbReference>
<dbReference type="InterPro" id="IPR050589">
    <property type="entry name" value="Ikaros_C2H2-ZF"/>
</dbReference>
<keyword evidence="10" id="KW-0862">Zinc</keyword>